<evidence type="ECO:0000256" key="4">
    <source>
        <dbReference type="ARBA" id="ARBA00022714"/>
    </source>
</evidence>
<keyword evidence="3 11" id="KW-0285">Flavoprotein</keyword>
<evidence type="ECO:0000313" key="15">
    <source>
        <dbReference type="Proteomes" id="UP000266426"/>
    </source>
</evidence>
<dbReference type="PANTHER" id="PTHR43513">
    <property type="entry name" value="DIHYDROOROTATE DEHYDROGENASE B (NAD(+)), ELECTRON TRANSFER SUBUNIT"/>
    <property type="match status" value="1"/>
</dbReference>
<keyword evidence="2" id="KW-0813">Transport</keyword>
<dbReference type="SUPFAM" id="SSF52343">
    <property type="entry name" value="Ferredoxin reductase-like, C-terminal NADP-linked domain"/>
    <property type="match status" value="1"/>
</dbReference>
<comment type="similarity">
    <text evidence="1">Belongs to the PyrK family.</text>
</comment>
<dbReference type="GO" id="GO:0006221">
    <property type="term" value="P:pyrimidine nucleotide biosynthetic process"/>
    <property type="evidence" value="ECO:0007669"/>
    <property type="project" value="InterPro"/>
</dbReference>
<dbReference type="GO" id="GO:0046872">
    <property type="term" value="F:metal ion binding"/>
    <property type="evidence" value="ECO:0007669"/>
    <property type="project" value="UniProtKB-KW"/>
</dbReference>
<dbReference type="Pfam" id="PF00175">
    <property type="entry name" value="NAD_binding_1"/>
    <property type="match status" value="1"/>
</dbReference>
<comment type="cofactor">
    <cofactor evidence="11">
        <name>FAD</name>
        <dbReference type="ChEBI" id="CHEBI:57692"/>
    </cofactor>
    <text evidence="11">Binds 1 FAD per subunit.</text>
</comment>
<evidence type="ECO:0000256" key="2">
    <source>
        <dbReference type="ARBA" id="ARBA00022448"/>
    </source>
</evidence>
<dbReference type="InterPro" id="IPR017927">
    <property type="entry name" value="FAD-bd_FR_type"/>
</dbReference>
<evidence type="ECO:0000256" key="5">
    <source>
        <dbReference type="ARBA" id="ARBA00022723"/>
    </source>
</evidence>
<feature type="binding site" evidence="12">
    <location>
        <position position="250"/>
    </location>
    <ligand>
        <name>[2Fe-2S] cluster</name>
        <dbReference type="ChEBI" id="CHEBI:190135"/>
    </ligand>
</feature>
<feature type="binding site" evidence="12">
    <location>
        <position position="229"/>
    </location>
    <ligand>
        <name>[2Fe-2S] cluster</name>
        <dbReference type="ChEBI" id="CHEBI:190135"/>
    </ligand>
</feature>
<dbReference type="GO" id="GO:0051537">
    <property type="term" value="F:2 iron, 2 sulfur cluster binding"/>
    <property type="evidence" value="ECO:0007669"/>
    <property type="project" value="UniProtKB-KW"/>
</dbReference>
<dbReference type="Gene3D" id="2.10.240.10">
    <property type="entry name" value="Dihydroorotate dehydrogenase, electron transfer subunit"/>
    <property type="match status" value="1"/>
</dbReference>
<keyword evidence="8 12" id="KW-0408">Iron</keyword>
<dbReference type="EMBL" id="QZJZ01000092">
    <property type="protein sequence ID" value="RJP56680.1"/>
    <property type="molecule type" value="Genomic_DNA"/>
</dbReference>
<protein>
    <submittedName>
        <fullName evidence="14">Dihydroorotate dehydrogenase electron transfer subunit</fullName>
    </submittedName>
</protein>
<keyword evidence="5 12" id="KW-0479">Metal-binding</keyword>
<evidence type="ECO:0000256" key="12">
    <source>
        <dbReference type="PIRSR" id="PIRSR006816-2"/>
    </source>
</evidence>
<feature type="binding site" evidence="12">
    <location>
        <position position="224"/>
    </location>
    <ligand>
        <name>[2Fe-2S] cluster</name>
        <dbReference type="ChEBI" id="CHEBI:190135"/>
    </ligand>
</feature>
<comment type="caution">
    <text evidence="14">The sequence shown here is derived from an EMBL/GenBank/DDBJ whole genome shotgun (WGS) entry which is preliminary data.</text>
</comment>
<evidence type="ECO:0000256" key="10">
    <source>
        <dbReference type="ARBA" id="ARBA00034078"/>
    </source>
</evidence>
<keyword evidence="4 12" id="KW-0001">2Fe-2S</keyword>
<evidence type="ECO:0000259" key="13">
    <source>
        <dbReference type="PROSITE" id="PS51384"/>
    </source>
</evidence>
<evidence type="ECO:0000256" key="7">
    <source>
        <dbReference type="ARBA" id="ARBA00022982"/>
    </source>
</evidence>
<gene>
    <name evidence="14" type="ORF">C4541_11780</name>
</gene>
<keyword evidence="9 12" id="KW-0411">Iron-sulfur</keyword>
<accession>A0A3A4QRN9</accession>
<dbReference type="SUPFAM" id="SSF63380">
    <property type="entry name" value="Riboflavin synthase domain-like"/>
    <property type="match status" value="1"/>
</dbReference>
<sequence>MIQTRAIVTNIRDLGADYFLLEVESPEIAGASKPGHFVNVLIQDSARVVLRRPIAVFDVKSNRVQLLVKSIGEGTRWISLREPGDVVNLLGPLGKGLFDKTDAKRVIMVAGGVGLAPLYYYLTYYKELNIKTVLFYGARNAKSILFQNELLELTDECVFVTEDGSLGEKGLVTDELRRYYLEHGTAEGDVVFACGPKFMLKQVVDFADAEHIECFVSLESFMGCGAGVCLSCVIPARHYSQDGDKYFKLCTDGPVINSNIIDKRYFEESYAGH</sequence>
<dbReference type="InterPro" id="IPR037117">
    <property type="entry name" value="Dihydroorotate_DH_ele_sf"/>
</dbReference>
<feature type="binding site" evidence="11">
    <location>
        <begin position="74"/>
        <end position="75"/>
    </location>
    <ligand>
        <name>FAD</name>
        <dbReference type="ChEBI" id="CHEBI:57692"/>
    </ligand>
</feature>
<evidence type="ECO:0000256" key="11">
    <source>
        <dbReference type="PIRSR" id="PIRSR006816-1"/>
    </source>
</evidence>
<dbReference type="GO" id="GO:0050660">
    <property type="term" value="F:flavin adenine dinucleotide binding"/>
    <property type="evidence" value="ECO:0007669"/>
    <property type="project" value="InterPro"/>
</dbReference>
<dbReference type="Proteomes" id="UP000266426">
    <property type="component" value="Unassembled WGS sequence"/>
</dbReference>
<organism evidence="14 15">
    <name type="scientific">Candidatus Auribacter fodinae</name>
    <dbReference type="NCBI Taxonomy" id="2093366"/>
    <lineage>
        <taxon>Bacteria</taxon>
        <taxon>Pseudomonadati</taxon>
        <taxon>Candidatus Auribacterota</taxon>
        <taxon>Candidatus Auribacteria</taxon>
        <taxon>Candidatus Auribacterales</taxon>
        <taxon>Candidatus Auribacteraceae</taxon>
        <taxon>Candidatus Auribacter</taxon>
    </lineage>
</organism>
<dbReference type="CDD" id="cd06218">
    <property type="entry name" value="DHOD_e_trans"/>
    <property type="match status" value="1"/>
</dbReference>
<dbReference type="AlphaFoldDB" id="A0A3A4QRN9"/>
<dbReference type="InterPro" id="IPR017938">
    <property type="entry name" value="Riboflavin_synthase-like_b-brl"/>
</dbReference>
<comment type="cofactor">
    <cofactor evidence="10">
        <name>[2Fe-2S] cluster</name>
        <dbReference type="ChEBI" id="CHEBI:190135"/>
    </cofactor>
</comment>
<dbReference type="InterPro" id="IPR001433">
    <property type="entry name" value="OxRdtase_FAD/NAD-bd"/>
</dbReference>
<dbReference type="PIRSF" id="PIRSF006816">
    <property type="entry name" value="Cyc3_hyd_g"/>
    <property type="match status" value="1"/>
</dbReference>
<keyword evidence="6 11" id="KW-0274">FAD</keyword>
<dbReference type="InterPro" id="IPR012165">
    <property type="entry name" value="Cyt_c3_hydrogenase_gsu"/>
</dbReference>
<evidence type="ECO:0000256" key="9">
    <source>
        <dbReference type="ARBA" id="ARBA00023014"/>
    </source>
</evidence>
<dbReference type="InterPro" id="IPR050353">
    <property type="entry name" value="PyrK_electron_transfer"/>
</dbReference>
<feature type="binding site" evidence="12">
    <location>
        <position position="232"/>
    </location>
    <ligand>
        <name>[2Fe-2S] cluster</name>
        <dbReference type="ChEBI" id="CHEBI:190135"/>
    </ligand>
</feature>
<dbReference type="PANTHER" id="PTHR43513:SF3">
    <property type="entry name" value="DIHYDROOROTATE DEHYDROGENASE B (NAD(+)), ELECTRON TRANSFER SUBUNIT-RELATED"/>
    <property type="match status" value="1"/>
</dbReference>
<keyword evidence="7" id="KW-0249">Electron transport</keyword>
<name>A0A3A4QRN9_9BACT</name>
<feature type="domain" description="FAD-binding FR-type" evidence="13">
    <location>
        <begin position="1"/>
        <end position="99"/>
    </location>
</feature>
<evidence type="ECO:0000256" key="1">
    <source>
        <dbReference type="ARBA" id="ARBA00006422"/>
    </source>
</evidence>
<dbReference type="GO" id="GO:0016491">
    <property type="term" value="F:oxidoreductase activity"/>
    <property type="evidence" value="ECO:0007669"/>
    <property type="project" value="InterPro"/>
</dbReference>
<reference evidence="14 15" key="1">
    <citation type="journal article" date="2017" name="ISME J.">
        <title>Energy and carbon metabolisms in a deep terrestrial subsurface fluid microbial community.</title>
        <authorList>
            <person name="Momper L."/>
            <person name="Jungbluth S.P."/>
            <person name="Lee M.D."/>
            <person name="Amend J.P."/>
        </authorList>
    </citation>
    <scope>NUCLEOTIDE SEQUENCE [LARGE SCALE GENOMIC DNA]</scope>
    <source>
        <strain evidence="14">SURF_26</strain>
    </source>
</reference>
<evidence type="ECO:0000256" key="3">
    <source>
        <dbReference type="ARBA" id="ARBA00022630"/>
    </source>
</evidence>
<comment type="cofactor">
    <cofactor evidence="12">
        <name>[2Fe-2S] cluster</name>
        <dbReference type="ChEBI" id="CHEBI:190135"/>
    </cofactor>
    <text evidence="12">Binds 1 [2Fe-2S] cluster per subunit.</text>
</comment>
<dbReference type="PROSITE" id="PS51384">
    <property type="entry name" value="FAD_FR"/>
    <property type="match status" value="1"/>
</dbReference>
<dbReference type="InterPro" id="IPR019480">
    <property type="entry name" value="Dihydroorotate_DH_Fe-S-bd"/>
</dbReference>
<dbReference type="Gene3D" id="3.40.50.80">
    <property type="entry name" value="Nucleotide-binding domain of ferredoxin-NADP reductase (FNR) module"/>
    <property type="match status" value="1"/>
</dbReference>
<evidence type="ECO:0000256" key="8">
    <source>
        <dbReference type="ARBA" id="ARBA00023004"/>
    </source>
</evidence>
<evidence type="ECO:0000313" key="14">
    <source>
        <dbReference type="EMBL" id="RJP56680.1"/>
    </source>
</evidence>
<evidence type="ECO:0000256" key="6">
    <source>
        <dbReference type="ARBA" id="ARBA00022827"/>
    </source>
</evidence>
<dbReference type="Pfam" id="PF10418">
    <property type="entry name" value="DHODB_Fe-S_bind"/>
    <property type="match status" value="1"/>
</dbReference>
<dbReference type="Gene3D" id="2.40.30.10">
    <property type="entry name" value="Translation factors"/>
    <property type="match status" value="1"/>
</dbReference>
<proteinExistence type="inferred from homology"/>
<dbReference type="InterPro" id="IPR039261">
    <property type="entry name" value="FNR_nucleotide-bd"/>
</dbReference>